<dbReference type="Proteomes" id="UP000077154">
    <property type="component" value="Unassembled WGS sequence"/>
</dbReference>
<dbReference type="EMBL" id="KV441390">
    <property type="protein sequence ID" value="OAF61220.1"/>
    <property type="molecule type" value="Genomic_DNA"/>
</dbReference>
<organism evidence="12">
    <name type="scientific">Pseudogymnoascus destructans</name>
    <dbReference type="NCBI Taxonomy" id="655981"/>
    <lineage>
        <taxon>Eukaryota</taxon>
        <taxon>Fungi</taxon>
        <taxon>Dikarya</taxon>
        <taxon>Ascomycota</taxon>
        <taxon>Pezizomycotina</taxon>
        <taxon>Leotiomycetes</taxon>
        <taxon>Thelebolales</taxon>
        <taxon>Thelebolaceae</taxon>
        <taxon>Pseudogymnoascus</taxon>
    </lineage>
</organism>
<proteinExistence type="inferred from homology"/>
<dbReference type="SUPFAM" id="SSF54928">
    <property type="entry name" value="RNA-binding domain, RBD"/>
    <property type="match status" value="1"/>
</dbReference>
<evidence type="ECO:0000256" key="5">
    <source>
        <dbReference type="ARBA" id="ARBA00022695"/>
    </source>
</evidence>
<name>A0A177AHF1_9PEZI</name>
<evidence type="ECO:0000313" key="12">
    <source>
        <dbReference type="EMBL" id="OAF61220.1"/>
    </source>
</evidence>
<protein>
    <recommendedName>
        <fullName evidence="2">RNA-directed RNA polymerase</fullName>
        <ecNumber evidence="2">2.7.7.48</ecNumber>
    </recommendedName>
</protein>
<keyword evidence="3" id="KW-0696">RNA-directed RNA polymerase</keyword>
<evidence type="ECO:0000256" key="8">
    <source>
        <dbReference type="ARBA" id="ARBA00048744"/>
    </source>
</evidence>
<dbReference type="GO" id="GO:0031380">
    <property type="term" value="C:nuclear RNA-directed RNA polymerase complex"/>
    <property type="evidence" value="ECO:0007669"/>
    <property type="project" value="TreeGrafter"/>
</dbReference>
<dbReference type="InterPro" id="IPR007855">
    <property type="entry name" value="RDRP"/>
</dbReference>
<dbReference type="GO" id="GO:0003723">
    <property type="term" value="F:RNA binding"/>
    <property type="evidence" value="ECO:0007669"/>
    <property type="project" value="UniProtKB-KW"/>
</dbReference>
<evidence type="ECO:0000256" key="9">
    <source>
        <dbReference type="SAM" id="MobiDB-lite"/>
    </source>
</evidence>
<dbReference type="PANTHER" id="PTHR23079">
    <property type="entry name" value="RNA-DEPENDENT RNA POLYMERASE"/>
    <property type="match status" value="1"/>
</dbReference>
<evidence type="ECO:0000256" key="6">
    <source>
        <dbReference type="ARBA" id="ARBA00022884"/>
    </source>
</evidence>
<evidence type="ECO:0000259" key="10">
    <source>
        <dbReference type="Pfam" id="PF05183"/>
    </source>
</evidence>
<dbReference type="VEuPathDB" id="FungiDB:GMDG_01175"/>
<sequence length="1568" mass="177907">MAEFTEGSEMQSWPAPIPRAGRNPPRRGGYHQPNYAGIQKSDWRANQNRRPQHPIPNATQQQPVGPKLDGPILKTKEPWQKWTELTVRVSQLPPTVTTWDLFNHFEREGSIAFIELHENSRGVRQDSARIRFSPPPNTDFWSRDPITIRVESPEMSEYTVKVFPEGKKRSFEIQSPIRKMKWYPEVTALYPRELNFGIMFSETEMMKKRTEVARSRNQMKLKIDLMRRRIVAIFDVDYENETASNPGLKWIKHMFQVPFGQLRVMHRVKLDNEKWGLLLTLESPPQFYLKDFNIQRTHVKQSLVWSEFDSWFRVTDVVADSGAVRKAVVSLNKAAPMIDIGRWTTYLFVFDENDESSKVFPDVQSALQDFNIDVVDLDSFSTIPNAPAKVWEMIDAPNADEAEDEMHYLMENSDKSTILPFEVRYQLEVCISRNILEVHNITPEFVKELASLVDTDKERATCILEYISEQGKRIYDVMSIFKDPDALAHSPKSKIPTYCAYTRKATVTPTTIYFSSPTVETSNRVIRKFSAHGDRFLRVQFTDELFEGRINACADKIRNDQLFTRVYRTLKNGIRIGDRHFEFLAFGNSQFRENGAYFFCPTDGLSCVQIRDWMGKFHHINVVAKYAARLGLCFSTTRAIRNTGMTVLELQEVERNGYNFTDGVGKISPFLMKMIATELHLLHEPSVVQFRMGGCKGILAISPDAKGQEIHIRKSQTKFTAEYMGLEIIRTSSHSVATLNRQTITILSALGVEDHVFNRMLDEQLSNYMDAMNDPDKALELLGRYVDDNHMTMMIASMVLDGFMRTKEPFVLSLLHLWRSWSIKLLKEKAKIIVEKGAFVLGCTDETQTLRGHSKTTNAGKGTITAEDIDKLPQIYLQVTDRKDPRHNVIIEGLCLVGRNPSLHPGDIRVVQAVDVPALHHLRDVVVFSQLGDRDVPGMCSGGDLDGDDFFVIWDQDLLPREWNAEPMDYTAPPPVKLDRPVEINDVMSFFVKYMKSDTLPTIAHAHLALSDQLDFSVRDPKCLELAALHSKAVDFVKSGIPAEMPKYLRPRKWPHFMEKKHKPKEQIYVSKKILGQLYDKVESVDFIPHYESPFDKRILRAYPEDRAILKLARQIKSQYDTAMRRIMAQHDIETEFEVWTSFVLSKPRVGSDYKVQEEMGIISSTLKARFKEICVEAAGGSDFKALGPFATAMYQVTCEELAIALHECRTMKTIGGRDVPKRKMEPKSMPLMSFPWIFQSVLGRIATGSEPTTLEDVGLSFVTRNEARAKKPRLAISDEDDHEDYIETADGVTHRGELLDLFRPDAVDSDSDEVIPPCNIPDAVSQVQGEPQLKYDLDETLSLPLTSMDLLANFPEANNRQEELLNIPDAVSEVQDELQLKYDLDETPSLTLTSMDLLATFLEANNQQEELLSIPDTSRCSRVNSHYEDLADLGGHYHDLADLGAECGITGTEELLVDTSSAKIQEDLADLGGECGIAGAEELLVDIVSAKIQEDLANLGVHCHYMADLGAECGMTGAEELLVDIASAKIQEDSNDADEFEDGSDYGEVVTLDIEESALEQLLKLTC</sequence>
<feature type="domain" description="RDRP core" evidence="10">
    <location>
        <begin position="507"/>
        <end position="1082"/>
    </location>
</feature>
<dbReference type="PANTHER" id="PTHR23079:SF55">
    <property type="entry name" value="RNA-DIRECTED RNA POLYMERASE"/>
    <property type="match status" value="1"/>
</dbReference>
<evidence type="ECO:0000256" key="1">
    <source>
        <dbReference type="ARBA" id="ARBA00005762"/>
    </source>
</evidence>
<dbReference type="eggNOG" id="KOG0988">
    <property type="taxonomic scope" value="Eukaryota"/>
</dbReference>
<dbReference type="InterPro" id="IPR057596">
    <property type="entry name" value="RDRP_core"/>
</dbReference>
<dbReference type="Pfam" id="PF05183">
    <property type="entry name" value="RdRP"/>
    <property type="match status" value="1"/>
</dbReference>
<reference evidence="12" key="1">
    <citation type="submission" date="2016-03" db="EMBL/GenBank/DDBJ databases">
        <title>Updated assembly of Pseudogymnoascus destructans, the fungus causing white-nose syndrome of bats.</title>
        <authorList>
            <person name="Palmer J.M."/>
            <person name="Drees K.P."/>
            <person name="Foster J.T."/>
            <person name="Lindner D.L."/>
        </authorList>
    </citation>
    <scope>NUCLEOTIDE SEQUENCE [LARGE SCALE GENOMIC DNA]</scope>
    <source>
        <strain evidence="12">20631-21</strain>
    </source>
</reference>
<comment type="similarity">
    <text evidence="1">Belongs to the RdRP family.</text>
</comment>
<gene>
    <name evidence="12" type="ORF">VC83_02314</name>
</gene>
<keyword evidence="4" id="KW-0808">Transferase</keyword>
<feature type="domain" description="RDRP C-terminal head" evidence="11">
    <location>
        <begin position="1109"/>
        <end position="1248"/>
    </location>
</feature>
<dbReference type="CDD" id="cd00590">
    <property type="entry name" value="RRM_SF"/>
    <property type="match status" value="1"/>
</dbReference>
<keyword evidence="6" id="KW-0694">RNA-binding</keyword>
<dbReference type="GO" id="GO:0003968">
    <property type="term" value="F:RNA-directed RNA polymerase activity"/>
    <property type="evidence" value="ECO:0007669"/>
    <property type="project" value="UniProtKB-KW"/>
</dbReference>
<evidence type="ECO:0000256" key="2">
    <source>
        <dbReference type="ARBA" id="ARBA00012494"/>
    </source>
</evidence>
<dbReference type="InterPro" id="IPR035979">
    <property type="entry name" value="RBD_domain_sf"/>
</dbReference>
<evidence type="ECO:0000256" key="4">
    <source>
        <dbReference type="ARBA" id="ARBA00022679"/>
    </source>
</evidence>
<dbReference type="Pfam" id="PF26253">
    <property type="entry name" value="RdRP_head"/>
    <property type="match status" value="1"/>
</dbReference>
<dbReference type="GeneID" id="36285397"/>
<evidence type="ECO:0000256" key="3">
    <source>
        <dbReference type="ARBA" id="ARBA00022484"/>
    </source>
</evidence>
<comment type="catalytic activity">
    <reaction evidence="8">
        <text>RNA(n) + a ribonucleoside 5'-triphosphate = RNA(n+1) + diphosphate</text>
        <dbReference type="Rhea" id="RHEA:21248"/>
        <dbReference type="Rhea" id="RHEA-COMP:14527"/>
        <dbReference type="Rhea" id="RHEA-COMP:17342"/>
        <dbReference type="ChEBI" id="CHEBI:33019"/>
        <dbReference type="ChEBI" id="CHEBI:61557"/>
        <dbReference type="ChEBI" id="CHEBI:140395"/>
        <dbReference type="EC" id="2.7.7.48"/>
    </reaction>
</comment>
<dbReference type="EC" id="2.7.7.48" evidence="2"/>
<evidence type="ECO:0000259" key="11">
    <source>
        <dbReference type="Pfam" id="PF26253"/>
    </source>
</evidence>
<feature type="region of interest" description="Disordered" evidence="9">
    <location>
        <begin position="1"/>
        <end position="68"/>
    </location>
</feature>
<dbReference type="InterPro" id="IPR058752">
    <property type="entry name" value="RDRP_C_head"/>
</dbReference>
<dbReference type="OrthoDB" id="6513042at2759"/>
<accession>A0A177AHF1</accession>
<keyword evidence="7" id="KW-0943">RNA-mediated gene silencing</keyword>
<dbReference type="RefSeq" id="XP_024326497.1">
    <property type="nucleotide sequence ID" value="XM_024465980.1"/>
</dbReference>
<dbReference type="GO" id="GO:0030422">
    <property type="term" value="P:siRNA processing"/>
    <property type="evidence" value="ECO:0007669"/>
    <property type="project" value="TreeGrafter"/>
</dbReference>
<keyword evidence="5" id="KW-0548">Nucleotidyltransferase</keyword>
<evidence type="ECO:0000256" key="7">
    <source>
        <dbReference type="ARBA" id="ARBA00023158"/>
    </source>
</evidence>